<evidence type="ECO:0000256" key="1">
    <source>
        <dbReference type="ARBA" id="ARBA00005771"/>
    </source>
</evidence>
<evidence type="ECO:0000259" key="4">
    <source>
        <dbReference type="Pfam" id="PF00685"/>
    </source>
</evidence>
<dbReference type="OrthoDB" id="205623at2759"/>
<organism evidence="5 6">
    <name type="scientific">Solanum commersonii</name>
    <name type="common">Commerson's wild potato</name>
    <name type="synonym">Commerson's nightshade</name>
    <dbReference type="NCBI Taxonomy" id="4109"/>
    <lineage>
        <taxon>Eukaryota</taxon>
        <taxon>Viridiplantae</taxon>
        <taxon>Streptophyta</taxon>
        <taxon>Embryophyta</taxon>
        <taxon>Tracheophyta</taxon>
        <taxon>Spermatophyta</taxon>
        <taxon>Magnoliopsida</taxon>
        <taxon>eudicotyledons</taxon>
        <taxon>Gunneridae</taxon>
        <taxon>Pentapetalae</taxon>
        <taxon>asterids</taxon>
        <taxon>lamiids</taxon>
        <taxon>Solanales</taxon>
        <taxon>Solanaceae</taxon>
        <taxon>Solanoideae</taxon>
        <taxon>Solaneae</taxon>
        <taxon>Solanum</taxon>
    </lineage>
</organism>
<feature type="domain" description="Sulfotransferase" evidence="4">
    <location>
        <begin position="323"/>
        <end position="459"/>
    </location>
</feature>
<dbReference type="PANTHER" id="PTHR11783">
    <property type="entry name" value="SULFOTRANSFERASE SULT"/>
    <property type="match status" value="1"/>
</dbReference>
<dbReference type="InterPro" id="IPR027417">
    <property type="entry name" value="P-loop_NTPase"/>
</dbReference>
<dbReference type="Proteomes" id="UP000824120">
    <property type="component" value="Chromosome 11"/>
</dbReference>
<reference evidence="5 6" key="1">
    <citation type="submission" date="2020-09" db="EMBL/GenBank/DDBJ databases">
        <title>De no assembly of potato wild relative species, Solanum commersonii.</title>
        <authorList>
            <person name="Cho K."/>
        </authorList>
    </citation>
    <scope>NUCLEOTIDE SEQUENCE [LARGE SCALE GENOMIC DNA]</scope>
    <source>
        <strain evidence="5">LZ3.2</strain>
        <tissue evidence="5">Leaf</tissue>
    </source>
</reference>
<dbReference type="Gene3D" id="3.40.50.300">
    <property type="entry name" value="P-loop containing nucleotide triphosphate hydrolases"/>
    <property type="match status" value="2"/>
</dbReference>
<dbReference type="AlphaFoldDB" id="A0A9J5WLX6"/>
<evidence type="ECO:0000313" key="5">
    <source>
        <dbReference type="EMBL" id="KAG5576032.1"/>
    </source>
</evidence>
<keyword evidence="2 3" id="KW-0808">Transferase</keyword>
<dbReference type="EMBL" id="JACXVP010000011">
    <property type="protein sequence ID" value="KAG5576032.1"/>
    <property type="molecule type" value="Genomic_DNA"/>
</dbReference>
<dbReference type="GO" id="GO:0008146">
    <property type="term" value="F:sulfotransferase activity"/>
    <property type="evidence" value="ECO:0007669"/>
    <property type="project" value="InterPro"/>
</dbReference>
<dbReference type="InterPro" id="IPR000863">
    <property type="entry name" value="Sulfotransferase_dom"/>
</dbReference>
<dbReference type="EC" id="2.8.2.-" evidence="3"/>
<accession>A0A9J5WLX6</accession>
<protein>
    <recommendedName>
        <fullName evidence="3">Sulfotransferase</fullName>
        <ecNumber evidence="3">2.8.2.-</ecNumber>
    </recommendedName>
</protein>
<evidence type="ECO:0000256" key="2">
    <source>
        <dbReference type="ARBA" id="ARBA00022679"/>
    </source>
</evidence>
<dbReference type="Pfam" id="PF00685">
    <property type="entry name" value="Sulfotransfer_1"/>
    <property type="match status" value="2"/>
</dbReference>
<sequence>MTTSCPKYLEEDNLSEEGKKLLSILPKEKGWLGSYAYNYQGFWVPQKFLQAVIAFQQQFQAQDSDIILVTTPKSGTTWLKSLLFSLVNRVKHPIFEPNHPLLIDNPHVLVPFLEHTLYFDGRTVDISTFTSPRLLATHGPFASLPKSVQVSKTKLVYLCRNPRDTFISMWHFTNNLLLDQKDTDSIEEMFNLFCKGVSLYGPFWNHVLDYWKQSIEKPNKIFFLMYEEIKKKPKIQLKRLAEFLECPFSIEEENSGVVDDILKMCSFENLSNLEVNRNGKFSTGEAYKVFFRKGEIGDWKNYFTIEMSDKLNHIIEEKFQGSRLKLLTTHVPFASLPKSVQYSKTKLIYLCMNPRNTFISMWHFKNNLLLHHKYKNSIEELFDLFCTRETLYGPFYNQMLDYWKENIKNPNKILFLMYEEIKKKPKNQLQRMFEFLECSFSIEEENSRVVDEILKMCSF</sequence>
<name>A0A9J5WLX6_SOLCO</name>
<evidence type="ECO:0000256" key="3">
    <source>
        <dbReference type="RuleBase" id="RU361155"/>
    </source>
</evidence>
<feature type="domain" description="Sulfotransferase" evidence="4">
    <location>
        <begin position="63"/>
        <end position="322"/>
    </location>
</feature>
<evidence type="ECO:0000313" key="6">
    <source>
        <dbReference type="Proteomes" id="UP000824120"/>
    </source>
</evidence>
<proteinExistence type="inferred from homology"/>
<dbReference type="SUPFAM" id="SSF52540">
    <property type="entry name" value="P-loop containing nucleoside triphosphate hydrolases"/>
    <property type="match status" value="2"/>
</dbReference>
<comment type="caution">
    <text evidence="5">The sequence shown here is derived from an EMBL/GenBank/DDBJ whole genome shotgun (WGS) entry which is preliminary data.</text>
</comment>
<gene>
    <name evidence="5" type="ORF">H5410_056166</name>
</gene>
<comment type="similarity">
    <text evidence="1 3">Belongs to the sulfotransferase 1 family.</text>
</comment>
<keyword evidence="6" id="KW-1185">Reference proteome</keyword>